<dbReference type="Gene3D" id="3.30.870.10">
    <property type="entry name" value="Endonuclease Chain A"/>
    <property type="match status" value="1"/>
</dbReference>
<keyword evidence="2" id="KW-0732">Signal</keyword>
<reference evidence="4" key="1">
    <citation type="submission" date="2016-10" db="EMBL/GenBank/DDBJ databases">
        <authorList>
            <person name="Varghese N."/>
            <person name="Submissions S."/>
        </authorList>
    </citation>
    <scope>NUCLEOTIDE SEQUENCE [LARGE SCALE GENOMIC DNA]</scope>
    <source>
        <strain evidence="4">CGMCC 4.6856</strain>
    </source>
</reference>
<evidence type="ECO:0000313" key="4">
    <source>
        <dbReference type="Proteomes" id="UP000198504"/>
    </source>
</evidence>
<name>A0A1H9FUB0_9ACTN</name>
<dbReference type="Proteomes" id="UP000198504">
    <property type="component" value="Unassembled WGS sequence"/>
</dbReference>
<evidence type="ECO:0000313" key="3">
    <source>
        <dbReference type="EMBL" id="SEQ41446.1"/>
    </source>
</evidence>
<feature type="compositionally biased region" description="Polar residues" evidence="1">
    <location>
        <begin position="407"/>
        <end position="423"/>
    </location>
</feature>
<feature type="signal peptide" evidence="2">
    <location>
        <begin position="1"/>
        <end position="20"/>
    </location>
</feature>
<dbReference type="AlphaFoldDB" id="A0A1H9FUB0"/>
<protein>
    <recommendedName>
        <fullName evidence="5">Phospholipase D-like domain-containing protein</fullName>
    </recommendedName>
</protein>
<dbReference type="EMBL" id="FOFA01000003">
    <property type="protein sequence ID" value="SEQ41446.1"/>
    <property type="molecule type" value="Genomic_DNA"/>
</dbReference>
<dbReference type="STRING" id="1036181.SAMN05421756_103384"/>
<sequence length="448" mass="47962">MLLALLVAVLSGLLSGTVPAQATPVSPVDSIITDPGPLPLGYLPLTPDEAGTACHVKTLDGCEQAALIVRAINATPCTGRITATFYSMSIDAYADALVAREKCGTDLHILTWHGLDEDGEVIKDSEQLRRVRSAVKKYGNGWYKSCRYSCYDRRAKGTMHMKEWLFSSTGDQQDVIIHSENNATTNGDLVHFGSLTVLSDPCAYTALSAWIDLGRKDKARTTPKPFSTCDGQRTFHVAPTKKNAALDLLKAIKEPAPGCRVEHDMNQVTIDAPTDQVVRLHKAGCQTRAVVDWKLFSQGVLKSASQMKQIRRLVAAGVPTFDASWKPTAYNHRKATIAQNGDVRWAASGATNQTKGSFKSANILLVSRVGADVTAAFAASDVMVAYSHQLTLESVGCVGAKKKQPAGCTSQHSSASKRATSSKHLGGSAGSADPGESFEQRASELGED</sequence>
<organism evidence="3 4">
    <name type="scientific">Microlunatus flavus</name>
    <dbReference type="NCBI Taxonomy" id="1036181"/>
    <lineage>
        <taxon>Bacteria</taxon>
        <taxon>Bacillati</taxon>
        <taxon>Actinomycetota</taxon>
        <taxon>Actinomycetes</taxon>
        <taxon>Propionibacteriales</taxon>
        <taxon>Propionibacteriaceae</taxon>
        <taxon>Microlunatus</taxon>
    </lineage>
</organism>
<feature type="chain" id="PRO_5039648163" description="Phospholipase D-like domain-containing protein" evidence="2">
    <location>
        <begin position="21"/>
        <end position="448"/>
    </location>
</feature>
<feature type="region of interest" description="Disordered" evidence="1">
    <location>
        <begin position="403"/>
        <end position="448"/>
    </location>
</feature>
<gene>
    <name evidence="3" type="ORF">SAMN05421756_103384</name>
</gene>
<evidence type="ECO:0008006" key="5">
    <source>
        <dbReference type="Google" id="ProtNLM"/>
    </source>
</evidence>
<feature type="compositionally biased region" description="Basic and acidic residues" evidence="1">
    <location>
        <begin position="438"/>
        <end position="448"/>
    </location>
</feature>
<evidence type="ECO:0000256" key="1">
    <source>
        <dbReference type="SAM" id="MobiDB-lite"/>
    </source>
</evidence>
<accession>A0A1H9FUB0</accession>
<proteinExistence type="predicted"/>
<evidence type="ECO:0000256" key="2">
    <source>
        <dbReference type="SAM" id="SignalP"/>
    </source>
</evidence>
<keyword evidence="4" id="KW-1185">Reference proteome</keyword>